<gene>
    <name evidence="1" type="ORF">T01_5537</name>
</gene>
<dbReference type="EMBL" id="JYDH01005544">
    <property type="protein sequence ID" value="KRY03047.1"/>
    <property type="molecule type" value="Genomic_DNA"/>
</dbReference>
<dbReference type="InParanoid" id="A0A0V0YRU3"/>
<organism evidence="1 2">
    <name type="scientific">Trichinella spiralis</name>
    <name type="common">Trichina worm</name>
    <dbReference type="NCBI Taxonomy" id="6334"/>
    <lineage>
        <taxon>Eukaryota</taxon>
        <taxon>Metazoa</taxon>
        <taxon>Ecdysozoa</taxon>
        <taxon>Nematoda</taxon>
        <taxon>Enoplea</taxon>
        <taxon>Dorylaimia</taxon>
        <taxon>Trichinellida</taxon>
        <taxon>Trichinellidae</taxon>
        <taxon>Trichinella</taxon>
    </lineage>
</organism>
<sequence length="33" mass="3670">MEETANFLAQWACREAPVDLCPVITARLHLTVA</sequence>
<reference evidence="1 2" key="1">
    <citation type="submission" date="2015-01" db="EMBL/GenBank/DDBJ databases">
        <title>Evolution of Trichinella species and genotypes.</title>
        <authorList>
            <person name="Korhonen P.K."/>
            <person name="Edoardo P."/>
            <person name="Giuseppe L.R."/>
            <person name="Gasser R.B."/>
        </authorList>
    </citation>
    <scope>NUCLEOTIDE SEQUENCE [LARGE SCALE GENOMIC DNA]</scope>
    <source>
        <strain evidence="1">ISS3</strain>
    </source>
</reference>
<evidence type="ECO:0000313" key="1">
    <source>
        <dbReference type="EMBL" id="KRY03047.1"/>
    </source>
</evidence>
<dbReference type="Proteomes" id="UP000054776">
    <property type="component" value="Unassembled WGS sequence"/>
</dbReference>
<keyword evidence="2" id="KW-1185">Reference proteome</keyword>
<proteinExistence type="predicted"/>
<comment type="caution">
    <text evidence="1">The sequence shown here is derived from an EMBL/GenBank/DDBJ whole genome shotgun (WGS) entry which is preliminary data.</text>
</comment>
<name>A0A0V0YRU3_TRISP</name>
<accession>A0A0V0YRU3</accession>
<dbReference type="AlphaFoldDB" id="A0A0V0YRU3"/>
<evidence type="ECO:0000313" key="2">
    <source>
        <dbReference type="Proteomes" id="UP000054776"/>
    </source>
</evidence>
<protein>
    <submittedName>
        <fullName evidence="1">Uncharacterized protein</fullName>
    </submittedName>
</protein>